<sequence length="445" mass="49415">MRSQQRGEIVKRNNKKFIMNMIIVSVVGLITLMIVMFMVIRTYIKDEAKGNSVQVEAQVEENNTKVEYSSTVLVLVEKITQSDIIGFDIENKTEVSRKMSEGTKINDMYGSVIPASQIKPGDIVEVVYQEDKAKVLSISKTSRAKSWKKISGVTVDQSNKQINIGGTAYEYVDDTMIFQSDGNRTNMAFVTPFDVVSIQSVNNVIWSITIDEVAGSIVVTDLPTTKGSLEIDRSRFFKLDELKGDISVIPGQHKILLQMEGYEIITENITIESGESYEISLKDAKKAYTVINPLVNSGVTNYTIKIGDKTYNKGEEIKLQQGTYKVEAEADGYEPWSKEIICDKETYNLYVSFIQKPTPSESPNATGETNTVLNNTQTITLNTNPIGAKVYVNGVFKGETPCTVTLINGSYGVIFEKTGYSAYSTTLLLDGSNEQTGYLYDLIAN</sequence>
<dbReference type="Proteomes" id="UP000008467">
    <property type="component" value="Chromosome"/>
</dbReference>
<evidence type="ECO:0000313" key="3">
    <source>
        <dbReference type="EMBL" id="ADZ85810.1"/>
    </source>
</evidence>
<keyword evidence="1" id="KW-0812">Transmembrane</keyword>
<dbReference type="AlphaFoldDB" id="F2JM30"/>
<dbReference type="eggNOG" id="COG1470">
    <property type="taxonomic scope" value="Bacteria"/>
</dbReference>
<reference evidence="3 4" key="1">
    <citation type="journal article" date="2011" name="J. Bacteriol.">
        <title>Complete genome sequence of the cellulose-degrading bacterium Cellulosilyticum lentocellum.</title>
        <authorList>
            <consortium name="US DOE Joint Genome Institute"/>
            <person name="Miller D.A."/>
            <person name="Suen G."/>
            <person name="Bruce D."/>
            <person name="Copeland A."/>
            <person name="Cheng J.F."/>
            <person name="Detter C."/>
            <person name="Goodwin L.A."/>
            <person name="Han C.S."/>
            <person name="Hauser L.J."/>
            <person name="Land M.L."/>
            <person name="Lapidus A."/>
            <person name="Lucas S."/>
            <person name="Meincke L."/>
            <person name="Pitluck S."/>
            <person name="Tapia R."/>
            <person name="Teshima H."/>
            <person name="Woyke T."/>
            <person name="Fox B.G."/>
            <person name="Angert E.R."/>
            <person name="Currie C.R."/>
        </authorList>
    </citation>
    <scope>NUCLEOTIDE SEQUENCE [LARGE SCALE GENOMIC DNA]</scope>
    <source>
        <strain evidence="4">ATCC 49066 / DSM 5427 / NCIMB 11756 / RHM5</strain>
    </source>
</reference>
<dbReference type="HOGENOM" id="CLU_614950_0_0_9"/>
<evidence type="ECO:0000256" key="1">
    <source>
        <dbReference type="SAM" id="Phobius"/>
    </source>
</evidence>
<accession>F2JM30</accession>
<feature type="transmembrane region" description="Helical" evidence="1">
    <location>
        <begin position="21"/>
        <end position="44"/>
    </location>
</feature>
<dbReference type="PANTHER" id="PTHR36194">
    <property type="entry name" value="S-LAYER-LIKE PROTEIN"/>
    <property type="match status" value="1"/>
</dbReference>
<dbReference type="EMBL" id="CP002582">
    <property type="protein sequence ID" value="ADZ85810.1"/>
    <property type="molecule type" value="Genomic_DNA"/>
</dbReference>
<proteinExistence type="predicted"/>
<keyword evidence="1" id="KW-0472">Membrane</keyword>
<dbReference type="KEGG" id="cle:Clole_4138"/>
<dbReference type="RefSeq" id="WP_013659081.1">
    <property type="nucleotide sequence ID" value="NC_015275.1"/>
</dbReference>
<evidence type="ECO:0000259" key="2">
    <source>
        <dbReference type="Pfam" id="PF08308"/>
    </source>
</evidence>
<name>F2JM30_CELLD</name>
<feature type="domain" description="PEGA" evidence="2">
    <location>
        <begin position="377"/>
        <end position="435"/>
    </location>
</feature>
<dbReference type="PANTHER" id="PTHR36194:SF1">
    <property type="entry name" value="S-LAYER-LIKE PROTEIN"/>
    <property type="match status" value="1"/>
</dbReference>
<dbReference type="InterPro" id="IPR013229">
    <property type="entry name" value="PEGA"/>
</dbReference>
<protein>
    <submittedName>
        <fullName evidence="3">PEGA domain protein</fullName>
    </submittedName>
</protein>
<evidence type="ECO:0000313" key="4">
    <source>
        <dbReference type="Proteomes" id="UP000008467"/>
    </source>
</evidence>
<dbReference type="STRING" id="642492.Clole_4138"/>
<keyword evidence="1" id="KW-1133">Transmembrane helix</keyword>
<keyword evidence="4" id="KW-1185">Reference proteome</keyword>
<dbReference type="Pfam" id="PF08308">
    <property type="entry name" value="PEGA"/>
    <property type="match status" value="1"/>
</dbReference>
<gene>
    <name evidence="3" type="ordered locus">Clole_4138</name>
</gene>
<organism evidence="3 4">
    <name type="scientific">Cellulosilyticum lentocellum (strain ATCC 49066 / DSM 5427 / NCIMB 11756 / RHM5)</name>
    <name type="common">Clostridium lentocellum</name>
    <dbReference type="NCBI Taxonomy" id="642492"/>
    <lineage>
        <taxon>Bacteria</taxon>
        <taxon>Bacillati</taxon>
        <taxon>Bacillota</taxon>
        <taxon>Clostridia</taxon>
        <taxon>Lachnospirales</taxon>
        <taxon>Cellulosilyticaceae</taxon>
        <taxon>Cellulosilyticum</taxon>
    </lineage>
</organism>